<organism evidence="11 12">
    <name type="scientific">Exiguobacterium oxidotolerans</name>
    <dbReference type="NCBI Taxonomy" id="223958"/>
    <lineage>
        <taxon>Bacteria</taxon>
        <taxon>Bacillati</taxon>
        <taxon>Bacillota</taxon>
        <taxon>Bacilli</taxon>
        <taxon>Bacillales</taxon>
        <taxon>Bacillales Family XII. Incertae Sedis</taxon>
        <taxon>Exiguobacterium</taxon>
    </lineage>
</organism>
<dbReference type="AlphaFoldDB" id="A0A653I3D4"/>
<dbReference type="InterPro" id="IPR036393">
    <property type="entry name" value="AceGlu_kinase-like_sf"/>
</dbReference>
<dbReference type="GO" id="GO:0003991">
    <property type="term" value="F:acetylglutamate kinase activity"/>
    <property type="evidence" value="ECO:0007669"/>
    <property type="project" value="UniProtKB-EC"/>
</dbReference>
<dbReference type="GO" id="GO:0005524">
    <property type="term" value="F:ATP binding"/>
    <property type="evidence" value="ECO:0007669"/>
    <property type="project" value="UniProtKB-KW"/>
</dbReference>
<accession>A0A653I3D4</accession>
<keyword evidence="4" id="KW-0028">Amino-acid biosynthesis</keyword>
<evidence type="ECO:0000256" key="1">
    <source>
        <dbReference type="ARBA" id="ARBA00004828"/>
    </source>
</evidence>
<evidence type="ECO:0000256" key="2">
    <source>
        <dbReference type="ARBA" id="ARBA00013065"/>
    </source>
</evidence>
<dbReference type="GO" id="GO:0006526">
    <property type="term" value="P:L-arginine biosynthetic process"/>
    <property type="evidence" value="ECO:0007669"/>
    <property type="project" value="UniProtKB-KW"/>
</dbReference>
<evidence type="ECO:0000256" key="9">
    <source>
        <dbReference type="ARBA" id="ARBA00048141"/>
    </source>
</evidence>
<proteinExistence type="predicted"/>
<dbReference type="CDD" id="cd04238">
    <property type="entry name" value="AAK_NAGK-like"/>
    <property type="match status" value="1"/>
</dbReference>
<reference evidence="11 12" key="1">
    <citation type="submission" date="2019-10" db="EMBL/GenBank/DDBJ databases">
        <authorList>
            <person name="Karimi E."/>
        </authorList>
    </citation>
    <scope>NUCLEOTIDE SEQUENCE [LARGE SCALE GENOMIC DNA]</scope>
    <source>
        <strain evidence="11">Exiguobacterium sp. 9Y</strain>
    </source>
</reference>
<dbReference type="GO" id="GO:0005737">
    <property type="term" value="C:cytoplasm"/>
    <property type="evidence" value="ECO:0007669"/>
    <property type="project" value="InterPro"/>
</dbReference>
<dbReference type="Gene3D" id="3.40.1160.10">
    <property type="entry name" value="Acetylglutamate kinase-like"/>
    <property type="match status" value="1"/>
</dbReference>
<keyword evidence="3" id="KW-0055">Arginine biosynthesis</keyword>
<dbReference type="NCBIfam" id="TIGR00761">
    <property type="entry name" value="argB"/>
    <property type="match status" value="1"/>
</dbReference>
<keyword evidence="5" id="KW-0808">Transferase</keyword>
<keyword evidence="8" id="KW-0067">ATP-binding</keyword>
<dbReference type="RefSeq" id="WP_159172761.1">
    <property type="nucleotide sequence ID" value="NZ_LR732308.1"/>
</dbReference>
<comment type="pathway">
    <text evidence="1">Amino-acid biosynthesis; L-arginine biosynthesis; N(2)-acetyl-L-ornithine from L-glutamate: step 2/4.</text>
</comment>
<dbReference type="SUPFAM" id="SSF53633">
    <property type="entry name" value="Carbamate kinase-like"/>
    <property type="match status" value="1"/>
</dbReference>
<dbReference type="EMBL" id="CABWKQ010000003">
    <property type="protein sequence ID" value="VWX33351.1"/>
    <property type="molecule type" value="Genomic_DNA"/>
</dbReference>
<evidence type="ECO:0000256" key="7">
    <source>
        <dbReference type="ARBA" id="ARBA00022777"/>
    </source>
</evidence>
<dbReference type="Proteomes" id="UP000439752">
    <property type="component" value="Unassembled WGS sequence"/>
</dbReference>
<name>A0A653I3D4_9BACL</name>
<dbReference type="PANTHER" id="PTHR23342:SF0">
    <property type="entry name" value="N-ACETYLGLUTAMATE SYNTHASE, MITOCHONDRIAL"/>
    <property type="match status" value="1"/>
</dbReference>
<evidence type="ECO:0000313" key="12">
    <source>
        <dbReference type="Proteomes" id="UP000439752"/>
    </source>
</evidence>
<evidence type="ECO:0000256" key="8">
    <source>
        <dbReference type="ARBA" id="ARBA00022840"/>
    </source>
</evidence>
<evidence type="ECO:0000313" key="11">
    <source>
        <dbReference type="EMBL" id="VWX33351.1"/>
    </source>
</evidence>
<keyword evidence="7 11" id="KW-0418">Kinase</keyword>
<keyword evidence="6" id="KW-0547">Nucleotide-binding</keyword>
<dbReference type="InterPro" id="IPR001048">
    <property type="entry name" value="Asp/Glu/Uridylate_kinase"/>
</dbReference>
<evidence type="ECO:0000256" key="3">
    <source>
        <dbReference type="ARBA" id="ARBA00022571"/>
    </source>
</evidence>
<dbReference type="Pfam" id="PF00696">
    <property type="entry name" value="AA_kinase"/>
    <property type="match status" value="1"/>
</dbReference>
<dbReference type="PIRSF" id="PIRSF000728">
    <property type="entry name" value="NAGK"/>
    <property type="match status" value="1"/>
</dbReference>
<comment type="catalytic activity">
    <reaction evidence="9">
        <text>N-acetyl-L-glutamate + ATP = N-acetyl-L-glutamyl 5-phosphate + ADP</text>
        <dbReference type="Rhea" id="RHEA:14629"/>
        <dbReference type="ChEBI" id="CHEBI:30616"/>
        <dbReference type="ChEBI" id="CHEBI:44337"/>
        <dbReference type="ChEBI" id="CHEBI:57936"/>
        <dbReference type="ChEBI" id="CHEBI:456216"/>
        <dbReference type="EC" id="2.7.2.8"/>
    </reaction>
</comment>
<dbReference type="InterPro" id="IPR004662">
    <property type="entry name" value="AcgluKinase_fam"/>
</dbReference>
<keyword evidence="12" id="KW-1185">Reference proteome</keyword>
<evidence type="ECO:0000256" key="4">
    <source>
        <dbReference type="ARBA" id="ARBA00022605"/>
    </source>
</evidence>
<evidence type="ECO:0000256" key="5">
    <source>
        <dbReference type="ARBA" id="ARBA00022679"/>
    </source>
</evidence>
<dbReference type="PANTHER" id="PTHR23342">
    <property type="entry name" value="N-ACETYLGLUTAMATE SYNTHASE"/>
    <property type="match status" value="1"/>
</dbReference>
<evidence type="ECO:0000256" key="6">
    <source>
        <dbReference type="ARBA" id="ARBA00022741"/>
    </source>
</evidence>
<protein>
    <recommendedName>
        <fullName evidence="2">acetylglutamate kinase</fullName>
        <ecNumber evidence="2">2.7.2.8</ecNumber>
    </recommendedName>
</protein>
<sequence>MKQRKMIKLGGSIFEQLDSRYFKEWKDWCDAGHELIILHGGGPALSAYCETLEIESVFREGVRVTTEEVLLGAERVLGGEVQSKIVYQLNRSDLPAVGLTGIDGASIGGEQRQGLGAVGDIRFVDKTLFETLLGAGYIPVVTSLITGPSGALNSNGDTCAIAVANALDVDAFELLTDVEGVRLDGVYQAVVTREMLEGGIKTNEIHGGMIPKVEAVIEASKQGISDVRIRSGKYVTSQGTRVKEETDERITTNLSTS</sequence>
<evidence type="ECO:0000259" key="10">
    <source>
        <dbReference type="Pfam" id="PF00696"/>
    </source>
</evidence>
<gene>
    <name evidence="11" type="primary">argB</name>
    <name evidence="11" type="ORF">EXIGUO9Y_110152</name>
</gene>
<feature type="domain" description="Aspartate/glutamate/uridylate kinase" evidence="10">
    <location>
        <begin position="5"/>
        <end position="230"/>
    </location>
</feature>
<dbReference type="EC" id="2.7.2.8" evidence="2"/>